<dbReference type="AlphaFoldDB" id="A0A1J5Q008"/>
<protein>
    <submittedName>
        <fullName evidence="2">Uncharacterized protein</fullName>
    </submittedName>
</protein>
<comment type="caution">
    <text evidence="2">The sequence shown here is derived from an EMBL/GenBank/DDBJ whole genome shotgun (WGS) entry which is preliminary data.</text>
</comment>
<dbReference type="EMBL" id="MLJW01002897">
    <property type="protein sequence ID" value="OIQ73359.1"/>
    <property type="molecule type" value="Genomic_DNA"/>
</dbReference>
<accession>A0A1J5Q008</accession>
<organism evidence="2">
    <name type="scientific">mine drainage metagenome</name>
    <dbReference type="NCBI Taxonomy" id="410659"/>
    <lineage>
        <taxon>unclassified sequences</taxon>
        <taxon>metagenomes</taxon>
        <taxon>ecological metagenomes</taxon>
    </lineage>
</organism>
<proteinExistence type="predicted"/>
<feature type="region of interest" description="Disordered" evidence="1">
    <location>
        <begin position="204"/>
        <end position="229"/>
    </location>
</feature>
<gene>
    <name evidence="2" type="ORF">GALL_450070</name>
</gene>
<sequence length="229" mass="25257">MGGAVSADNAGAVHREQHWQVLDGHVVNHLVIATLQERGINRDHRLHAFAGQSCSESHRMLLGDADVEIALRKTLGELHQPRAFPHRRSDADQPRVGLCHVAQPLAEHLGERRLARLGRSQTDGRVELARTVIRHGIGLGQLVALALLGHDMQQHRAVQVTQVVQGGDQRVEIVSVDRAEILDSQFLEQGCRRHQPLGIFLQPPRQAQQRRRSAEHLLGGAARGGEQPA</sequence>
<evidence type="ECO:0000313" key="2">
    <source>
        <dbReference type="EMBL" id="OIQ73359.1"/>
    </source>
</evidence>
<name>A0A1J5Q008_9ZZZZ</name>
<reference evidence="2" key="1">
    <citation type="submission" date="2016-10" db="EMBL/GenBank/DDBJ databases">
        <title>Sequence of Gallionella enrichment culture.</title>
        <authorList>
            <person name="Poehlein A."/>
            <person name="Muehling M."/>
            <person name="Daniel R."/>
        </authorList>
    </citation>
    <scope>NUCLEOTIDE SEQUENCE</scope>
</reference>
<evidence type="ECO:0000256" key="1">
    <source>
        <dbReference type="SAM" id="MobiDB-lite"/>
    </source>
</evidence>